<protein>
    <submittedName>
        <fullName evidence="4">Coiled-coil-helix-coiled-coil-helix domain containing 1</fullName>
    </submittedName>
    <submittedName>
        <fullName evidence="3">Coiled-coil-helix-coiled-coil-helix domain-containing protein 1</fullName>
    </submittedName>
</protein>
<dbReference type="KEGG" id="amex:103042010"/>
<dbReference type="EMBL" id="JAICCE010000007">
    <property type="protein sequence ID" value="KAG9275538.1"/>
    <property type="molecule type" value="Genomic_DNA"/>
</dbReference>
<proteinExistence type="predicted"/>
<dbReference type="Proteomes" id="UP000752171">
    <property type="component" value="Unassembled WGS sequence"/>
</dbReference>
<evidence type="ECO:0000313" key="4">
    <source>
        <dbReference type="Ensembl" id="ENSAMXP00005017671.1"/>
    </source>
</evidence>
<name>A0A8B9HTW8_ASTMX</name>
<dbReference type="GO" id="GO:0005761">
    <property type="term" value="C:mitochondrial ribosome"/>
    <property type="evidence" value="ECO:0007669"/>
    <property type="project" value="InterPro"/>
</dbReference>
<dbReference type="OMA" id="ATCLTEM"/>
<dbReference type="Proteomes" id="UP000694621">
    <property type="component" value="Unplaced"/>
</dbReference>
<dbReference type="RefSeq" id="XP_007258776.2">
    <property type="nucleotide sequence ID" value="XM_007258714.4"/>
</dbReference>
<evidence type="ECO:0000259" key="2">
    <source>
        <dbReference type="Pfam" id="PF06747"/>
    </source>
</evidence>
<sequence length="120" mass="13321">MAVTGAGIEALLSRLLSRERGKPILRPNKPLVLKDEVANKKTEKGEASCITEMSILMACWKKKDFNSSLCSKEISAFYSCVGRAERRKARQQAAVGQGKKMLPKQANVLLKRYPNLGKEI</sequence>
<dbReference type="InterPro" id="IPR033620">
    <property type="entry name" value="Ribosomal_mS37_met"/>
</dbReference>
<accession>A0A8B9HTW8</accession>
<organism evidence="4 5">
    <name type="scientific">Astyanax mexicanus</name>
    <name type="common">Blind cave fish</name>
    <name type="synonym">Astyanax fasciatus mexicanus</name>
    <dbReference type="NCBI Taxonomy" id="7994"/>
    <lineage>
        <taxon>Eukaryota</taxon>
        <taxon>Metazoa</taxon>
        <taxon>Chordata</taxon>
        <taxon>Craniata</taxon>
        <taxon>Vertebrata</taxon>
        <taxon>Euteleostomi</taxon>
        <taxon>Actinopterygii</taxon>
        <taxon>Neopterygii</taxon>
        <taxon>Teleostei</taxon>
        <taxon>Ostariophysi</taxon>
        <taxon>Characiformes</taxon>
        <taxon>Characoidei</taxon>
        <taxon>Acestrorhamphidae</taxon>
        <taxon>Acestrorhamphinae</taxon>
        <taxon>Astyanax</taxon>
    </lineage>
</organism>
<dbReference type="Ensembl" id="ENSAMXT00005019530.1">
    <property type="protein sequence ID" value="ENSAMXP00005017671.1"/>
    <property type="gene ID" value="ENSAMXG00005009221.1"/>
</dbReference>
<dbReference type="Pfam" id="PF06747">
    <property type="entry name" value="CHCH"/>
    <property type="match status" value="1"/>
</dbReference>
<evidence type="ECO:0000313" key="6">
    <source>
        <dbReference type="Proteomes" id="UP000752171"/>
    </source>
</evidence>
<evidence type="ECO:0000313" key="3">
    <source>
        <dbReference type="EMBL" id="KAG9275538.1"/>
    </source>
</evidence>
<gene>
    <name evidence="3" type="primary">CHCHD1</name>
    <name evidence="3" type="ORF">AMEX_G10065</name>
</gene>
<keyword evidence="1" id="KW-1015">Disulfide bond</keyword>
<dbReference type="GO" id="GO:0032543">
    <property type="term" value="P:mitochondrial translation"/>
    <property type="evidence" value="ECO:0007669"/>
    <property type="project" value="InterPro"/>
</dbReference>
<reference evidence="4" key="2">
    <citation type="submission" date="2025-05" db="UniProtKB">
        <authorList>
            <consortium name="Ensembl"/>
        </authorList>
    </citation>
    <scope>IDENTIFICATION</scope>
</reference>
<dbReference type="AlphaFoldDB" id="A0A8B9HTW8"/>
<dbReference type="OrthoDB" id="5825849at2759"/>
<dbReference type="SUPFAM" id="SSF47072">
    <property type="entry name" value="Cysteine alpha-hairpin motif"/>
    <property type="match status" value="1"/>
</dbReference>
<reference evidence="3 6" key="1">
    <citation type="submission" date="2021-07" db="EMBL/GenBank/DDBJ databases">
        <authorList>
            <person name="Imarazene B."/>
            <person name="Zahm M."/>
            <person name="Klopp C."/>
            <person name="Cabau C."/>
            <person name="Beille S."/>
            <person name="Jouanno E."/>
            <person name="Castinel A."/>
            <person name="Lluch J."/>
            <person name="Gil L."/>
            <person name="Kuchtly C."/>
            <person name="Lopez Roques C."/>
            <person name="Donnadieu C."/>
            <person name="Parrinello H."/>
            <person name="Journot L."/>
            <person name="Du K."/>
            <person name="Schartl M."/>
            <person name="Retaux S."/>
            <person name="Guiguen Y."/>
        </authorList>
    </citation>
    <scope>NUCLEOTIDE SEQUENCE [LARGE SCALE GENOMIC DNA]</scope>
    <source>
        <strain evidence="3">Pach_M1</strain>
        <tissue evidence="3">Testis</tissue>
    </source>
</reference>
<dbReference type="PANTHER" id="PTHR31278:SF2">
    <property type="entry name" value="SMALL RIBOSOMAL SUBUNIT PROTEIN MS37"/>
    <property type="match status" value="1"/>
</dbReference>
<evidence type="ECO:0000256" key="1">
    <source>
        <dbReference type="ARBA" id="ARBA00023157"/>
    </source>
</evidence>
<evidence type="ECO:0000313" key="5">
    <source>
        <dbReference type="Proteomes" id="UP000694621"/>
    </source>
</evidence>
<dbReference type="GeneID" id="103042010"/>
<feature type="domain" description="CHCH" evidence="2">
    <location>
        <begin position="49"/>
        <end position="81"/>
    </location>
</feature>
<dbReference type="PANTHER" id="PTHR31278">
    <property type="entry name" value="CHCHD1"/>
    <property type="match status" value="1"/>
</dbReference>
<dbReference type="GO" id="GO:0005654">
    <property type="term" value="C:nucleoplasm"/>
    <property type="evidence" value="ECO:0007669"/>
    <property type="project" value="TreeGrafter"/>
</dbReference>
<dbReference type="GO" id="GO:0003723">
    <property type="term" value="F:RNA binding"/>
    <property type="evidence" value="ECO:0007669"/>
    <property type="project" value="TreeGrafter"/>
</dbReference>
<dbReference type="InterPro" id="IPR010625">
    <property type="entry name" value="CHCH"/>
</dbReference>
<dbReference type="InterPro" id="IPR009069">
    <property type="entry name" value="Cys_alpha_HP_mot_SF"/>
</dbReference>
<dbReference type="CTD" id="118487"/>